<organism evidence="1 2">
    <name type="scientific">Acaryochloris marina (strain MBIC 11017)</name>
    <dbReference type="NCBI Taxonomy" id="329726"/>
    <lineage>
        <taxon>Bacteria</taxon>
        <taxon>Bacillati</taxon>
        <taxon>Cyanobacteriota</taxon>
        <taxon>Cyanophyceae</taxon>
        <taxon>Acaryochloridales</taxon>
        <taxon>Acaryochloridaceae</taxon>
        <taxon>Acaryochloris</taxon>
    </lineage>
</organism>
<protein>
    <submittedName>
        <fullName evidence="1">Uncharacterized protein</fullName>
    </submittedName>
</protein>
<sequence>MPELGSGQHKSKEKIKLLSNERIYADVDHPVFYCVVSFPAP</sequence>
<reference evidence="1 2" key="1">
    <citation type="journal article" date="2008" name="Proc. Natl. Acad. Sci. U.S.A.">
        <title>Niche adaptation and genome expansion in the chlorophyll d-producing cyanobacterium Acaryochloris marina.</title>
        <authorList>
            <person name="Swingley W.D."/>
            <person name="Chen M."/>
            <person name="Cheung P.C."/>
            <person name="Conrad A.L."/>
            <person name="Dejesa L.C."/>
            <person name="Hao J."/>
            <person name="Honchak B.M."/>
            <person name="Karbach L.E."/>
            <person name="Kurdoglu A."/>
            <person name="Lahiri S."/>
            <person name="Mastrian S.D."/>
            <person name="Miyashita H."/>
            <person name="Page L."/>
            <person name="Ramakrishna P."/>
            <person name="Satoh S."/>
            <person name="Sattley W.M."/>
            <person name="Shimada Y."/>
            <person name="Taylor H.L."/>
            <person name="Tomo T."/>
            <person name="Tsuchiya T."/>
            <person name="Wang Z.T."/>
            <person name="Raymond J."/>
            <person name="Mimuro M."/>
            <person name="Blankenship R.E."/>
            <person name="Touchman J.W."/>
        </authorList>
    </citation>
    <scope>NUCLEOTIDE SEQUENCE [LARGE SCALE GENOMIC DNA]</scope>
    <source>
        <strain evidence="2">MBIC 11017</strain>
    </source>
</reference>
<accession>B0C4P8</accession>
<proteinExistence type="predicted"/>
<gene>
    <name evidence="1" type="ordered locus">AM1_4960</name>
</gene>
<dbReference type="STRING" id="329726.AM1_4960"/>
<evidence type="ECO:0000313" key="2">
    <source>
        <dbReference type="Proteomes" id="UP000000268"/>
    </source>
</evidence>
<keyword evidence="2" id="KW-1185">Reference proteome</keyword>
<dbReference type="AlphaFoldDB" id="B0C4P8"/>
<dbReference type="KEGG" id="amr:AM1_4960"/>
<name>B0C4P8_ACAM1</name>
<dbReference type="HOGENOM" id="CLU_3264073_0_0_3"/>
<dbReference type="EMBL" id="CP000828">
    <property type="protein sequence ID" value="ABW29931.1"/>
    <property type="molecule type" value="Genomic_DNA"/>
</dbReference>
<evidence type="ECO:0000313" key="1">
    <source>
        <dbReference type="EMBL" id="ABW29931.1"/>
    </source>
</evidence>
<dbReference type="Proteomes" id="UP000000268">
    <property type="component" value="Chromosome"/>
</dbReference>